<protein>
    <submittedName>
        <fullName evidence="1">Uncharacterized protein</fullName>
    </submittedName>
</protein>
<name>A0ACD5Y3Z5_AVESA</name>
<keyword evidence="2" id="KW-1185">Reference proteome</keyword>
<organism evidence="1 2">
    <name type="scientific">Avena sativa</name>
    <name type="common">Oat</name>
    <dbReference type="NCBI Taxonomy" id="4498"/>
    <lineage>
        <taxon>Eukaryota</taxon>
        <taxon>Viridiplantae</taxon>
        <taxon>Streptophyta</taxon>
        <taxon>Embryophyta</taxon>
        <taxon>Tracheophyta</taxon>
        <taxon>Spermatophyta</taxon>
        <taxon>Magnoliopsida</taxon>
        <taxon>Liliopsida</taxon>
        <taxon>Poales</taxon>
        <taxon>Poaceae</taxon>
        <taxon>BOP clade</taxon>
        <taxon>Pooideae</taxon>
        <taxon>Poodae</taxon>
        <taxon>Poeae</taxon>
        <taxon>Poeae Chloroplast Group 1 (Aveneae type)</taxon>
        <taxon>Aveninae</taxon>
        <taxon>Avena</taxon>
    </lineage>
</organism>
<dbReference type="Proteomes" id="UP001732700">
    <property type="component" value="Chromosome 5C"/>
</dbReference>
<evidence type="ECO:0000313" key="2">
    <source>
        <dbReference type="Proteomes" id="UP001732700"/>
    </source>
</evidence>
<reference evidence="1" key="1">
    <citation type="submission" date="2021-05" db="EMBL/GenBank/DDBJ databases">
        <authorList>
            <person name="Scholz U."/>
            <person name="Mascher M."/>
            <person name="Fiebig A."/>
        </authorList>
    </citation>
    <scope>NUCLEOTIDE SEQUENCE [LARGE SCALE GENOMIC DNA]</scope>
</reference>
<proteinExistence type="predicted"/>
<evidence type="ECO:0000313" key="1">
    <source>
        <dbReference type="EnsemblPlants" id="AVESA.00010b.r2.5CG0901690.1.CDS"/>
    </source>
</evidence>
<dbReference type="EnsemblPlants" id="AVESA.00010b.r2.5CG0901690.1">
    <property type="protein sequence ID" value="AVESA.00010b.r2.5CG0901690.1.CDS"/>
    <property type="gene ID" value="AVESA.00010b.r2.5CG0901690"/>
</dbReference>
<sequence>MRHSKSSSSSSSTLVCDNDDRSSSAAVLREMAREQSLVTQLRALVLPALQLAGGERAQVVAQMFDCILDCSAKAIAELKLLRLDRSRADDAPPPPPAVVVVDDKRRVRKIFSGDGDNAKPNRQQRKRRRLADDSVTLETPVPHYDGHQWRKYGQKPINNATHPRSYYKCTYKQEQDCRATKTVQQYREDGGTDDPAMYTVVYYGQHTCNPAGNDAGAAVVKTESTGGLSGGGGADTDELSRSDSQCSNISVTCTSVVVHPHQRTPSIQSNNCEQLGTSSDLTNVEVNTYDQLYDVATFSPFDLDTDWAIDAHGHGLLKYGDW</sequence>
<reference evidence="1" key="2">
    <citation type="submission" date="2025-09" db="UniProtKB">
        <authorList>
            <consortium name="EnsemblPlants"/>
        </authorList>
    </citation>
    <scope>IDENTIFICATION</scope>
</reference>
<accession>A0ACD5Y3Z5</accession>